<dbReference type="AlphaFoldDB" id="A0A1J1HTF0"/>
<protein>
    <submittedName>
        <fullName evidence="1">CLUMA_CG005009, isoform A</fullName>
    </submittedName>
</protein>
<dbReference type="Proteomes" id="UP000183832">
    <property type="component" value="Unassembled WGS sequence"/>
</dbReference>
<reference evidence="1 2" key="1">
    <citation type="submission" date="2015-04" db="EMBL/GenBank/DDBJ databases">
        <authorList>
            <person name="Syromyatnikov M.Y."/>
            <person name="Popov V.N."/>
        </authorList>
    </citation>
    <scope>NUCLEOTIDE SEQUENCE [LARGE SCALE GENOMIC DNA]</scope>
</reference>
<accession>A0A1J1HTF0</accession>
<name>A0A1J1HTF0_9DIPT</name>
<organism evidence="1 2">
    <name type="scientific">Clunio marinus</name>
    <dbReference type="NCBI Taxonomy" id="568069"/>
    <lineage>
        <taxon>Eukaryota</taxon>
        <taxon>Metazoa</taxon>
        <taxon>Ecdysozoa</taxon>
        <taxon>Arthropoda</taxon>
        <taxon>Hexapoda</taxon>
        <taxon>Insecta</taxon>
        <taxon>Pterygota</taxon>
        <taxon>Neoptera</taxon>
        <taxon>Endopterygota</taxon>
        <taxon>Diptera</taxon>
        <taxon>Nematocera</taxon>
        <taxon>Chironomoidea</taxon>
        <taxon>Chironomidae</taxon>
        <taxon>Clunio</taxon>
    </lineage>
</organism>
<sequence>MTQTLTNKYQMYTKFGRYERFDLCLKPNYNVTHANASKLISRNMFVYEKVYILAFLSESKNETTMLMESLFGAIRLNEYFQTVKLYDALRETSKVHGKDQ</sequence>
<evidence type="ECO:0000313" key="1">
    <source>
        <dbReference type="EMBL" id="CRK91335.1"/>
    </source>
</evidence>
<keyword evidence="2" id="KW-1185">Reference proteome</keyword>
<gene>
    <name evidence="1" type="ORF">CLUMA_CG005009</name>
</gene>
<dbReference type="EMBL" id="CVRI01000020">
    <property type="protein sequence ID" value="CRK91335.1"/>
    <property type="molecule type" value="Genomic_DNA"/>
</dbReference>
<proteinExistence type="predicted"/>
<evidence type="ECO:0000313" key="2">
    <source>
        <dbReference type="Proteomes" id="UP000183832"/>
    </source>
</evidence>